<evidence type="ECO:0000256" key="1">
    <source>
        <dbReference type="SAM" id="SignalP"/>
    </source>
</evidence>
<feature type="chain" id="PRO_5045809890" evidence="1">
    <location>
        <begin position="35"/>
        <end position="532"/>
    </location>
</feature>
<keyword evidence="1" id="KW-0732">Signal</keyword>
<keyword evidence="3" id="KW-0378">Hydrolase</keyword>
<gene>
    <name evidence="3" type="ORF">ACFO6S_16945</name>
</gene>
<feature type="signal peptide" evidence="1">
    <location>
        <begin position="1"/>
        <end position="34"/>
    </location>
</feature>
<evidence type="ECO:0000313" key="4">
    <source>
        <dbReference type="Proteomes" id="UP001595914"/>
    </source>
</evidence>
<dbReference type="Proteomes" id="UP001595914">
    <property type="component" value="Unassembled WGS sequence"/>
</dbReference>
<name>A0ABV9FVY0_9NOCA</name>
<comment type="caution">
    <text evidence="3">The sequence shown here is derived from an EMBL/GenBank/DDBJ whole genome shotgun (WGS) entry which is preliminary data.</text>
</comment>
<dbReference type="Gene3D" id="3.40.50.1820">
    <property type="entry name" value="alpha/beta hydrolase"/>
    <property type="match status" value="1"/>
</dbReference>
<feature type="domain" description="AB hydrolase-1" evidence="2">
    <location>
        <begin position="109"/>
        <end position="491"/>
    </location>
</feature>
<protein>
    <submittedName>
        <fullName evidence="3">Alpha/beta fold hydrolase</fullName>
    </submittedName>
</protein>
<reference evidence="4" key="1">
    <citation type="journal article" date="2019" name="Int. J. Syst. Evol. Microbiol.">
        <title>The Global Catalogue of Microorganisms (GCM) 10K type strain sequencing project: providing services to taxonomists for standard genome sequencing and annotation.</title>
        <authorList>
            <consortium name="The Broad Institute Genomics Platform"/>
            <consortium name="The Broad Institute Genome Sequencing Center for Infectious Disease"/>
            <person name="Wu L."/>
            <person name="Ma J."/>
        </authorList>
    </citation>
    <scope>NUCLEOTIDE SEQUENCE [LARGE SCALE GENOMIC DNA]</scope>
    <source>
        <strain evidence="4">CCUG 54520</strain>
    </source>
</reference>
<keyword evidence="4" id="KW-1185">Reference proteome</keyword>
<dbReference type="RefSeq" id="WP_378418948.1">
    <property type="nucleotide sequence ID" value="NZ_JBHSFO010000010.1"/>
</dbReference>
<organism evidence="3 4">
    <name type="scientific">Rhodococcus kronopolitis</name>
    <dbReference type="NCBI Taxonomy" id="1460226"/>
    <lineage>
        <taxon>Bacteria</taxon>
        <taxon>Bacillati</taxon>
        <taxon>Actinomycetota</taxon>
        <taxon>Actinomycetes</taxon>
        <taxon>Mycobacteriales</taxon>
        <taxon>Nocardiaceae</taxon>
        <taxon>Rhodococcus</taxon>
    </lineage>
</organism>
<sequence>MTNPSHIGRRPRCRTGMFAVSVTVLMVLSGCTSAPSGADGAAPLPVGQYSYAANPCPEPVLPGASLPPLGADFVCGTLTVPQDRTRPDGGTVTVPVARQRARNPQPSQPPLLTLAGGPGGSGLLDAVTVYQGLGLGADRDVIYLDQRGTLHATPFLPCPQVDDYLRGALARPFTDPPTAVGGSAAVGACGTQLRGQGVDLAAFNTLENAADLAALRLALNIPEWDVYGVSYGSDLALQYLRDYPDGVRAVVADSVVPPQMNLVDSLWPNAAAGFDALSAACAAQPACHAMVPDLSATLTAVVADLDAQPRTLPVETDDGPPVEVLVDGYKLTLLVNSAALYSGGLVEVPAIIAAAARGDVAPAAQRLARLVQPTHTPVVGSGLTYGVFCGEGAAHTSPETAFDAAQKVLPQYPVAVLRLTPQVPWLFGDCAAWDVGTVPDRALRPAHSTIPVLLLSGGLDGITPPGNAALAQSTLPNAVALTFPESGHSVLTQSECGPAAVTGFLDDPSPSYRPPCLDSVVAPPFATEVAPE</sequence>
<dbReference type="GO" id="GO:0016787">
    <property type="term" value="F:hydrolase activity"/>
    <property type="evidence" value="ECO:0007669"/>
    <property type="project" value="UniProtKB-KW"/>
</dbReference>
<proteinExistence type="predicted"/>
<dbReference type="Pfam" id="PF00561">
    <property type="entry name" value="Abhydrolase_1"/>
    <property type="match status" value="1"/>
</dbReference>
<dbReference type="PANTHER" id="PTHR43722:SF1">
    <property type="entry name" value="PROLINE IMINOPEPTIDASE"/>
    <property type="match status" value="1"/>
</dbReference>
<evidence type="ECO:0000313" key="3">
    <source>
        <dbReference type="EMBL" id="MFC4605389.1"/>
    </source>
</evidence>
<accession>A0ABV9FVY0</accession>
<dbReference type="PANTHER" id="PTHR43722">
    <property type="entry name" value="PROLINE IMINOPEPTIDASE"/>
    <property type="match status" value="1"/>
</dbReference>
<evidence type="ECO:0000259" key="2">
    <source>
        <dbReference type="Pfam" id="PF00561"/>
    </source>
</evidence>
<dbReference type="EMBL" id="JBHSFO010000010">
    <property type="protein sequence ID" value="MFC4605389.1"/>
    <property type="molecule type" value="Genomic_DNA"/>
</dbReference>
<dbReference type="InterPro" id="IPR029058">
    <property type="entry name" value="AB_hydrolase_fold"/>
</dbReference>
<dbReference type="SUPFAM" id="SSF53474">
    <property type="entry name" value="alpha/beta-Hydrolases"/>
    <property type="match status" value="1"/>
</dbReference>
<dbReference type="InterPro" id="IPR005944">
    <property type="entry name" value="Pro_iminopeptidase"/>
</dbReference>
<dbReference type="InterPro" id="IPR000073">
    <property type="entry name" value="AB_hydrolase_1"/>
</dbReference>